<name>A0A1F5FB19_9BACT</name>
<proteinExistence type="predicted"/>
<keyword evidence="2" id="KW-0472">Membrane</keyword>
<evidence type="ECO:0000256" key="2">
    <source>
        <dbReference type="SAM" id="Phobius"/>
    </source>
</evidence>
<reference evidence="3 4" key="1">
    <citation type="journal article" date="2016" name="Nat. Commun.">
        <title>Thousands of microbial genomes shed light on interconnected biogeochemical processes in an aquifer system.</title>
        <authorList>
            <person name="Anantharaman K."/>
            <person name="Brown C.T."/>
            <person name="Hug L.A."/>
            <person name="Sharon I."/>
            <person name="Castelle C.J."/>
            <person name="Probst A.J."/>
            <person name="Thomas B.C."/>
            <person name="Singh A."/>
            <person name="Wilkins M.J."/>
            <person name="Karaoz U."/>
            <person name="Brodie E.L."/>
            <person name="Williams K.H."/>
            <person name="Hubbard S.S."/>
            <person name="Banfield J.F."/>
        </authorList>
    </citation>
    <scope>NUCLEOTIDE SEQUENCE [LARGE SCALE GENOMIC DNA]</scope>
</reference>
<dbReference type="AlphaFoldDB" id="A0A1F5FB19"/>
<organism evidence="3 4">
    <name type="scientific">Candidatus Coatesbacteria bacterium RBG_13_66_14</name>
    <dbReference type="NCBI Taxonomy" id="1817816"/>
    <lineage>
        <taxon>Bacteria</taxon>
        <taxon>Candidatus Coatesiibacteriota</taxon>
    </lineage>
</organism>
<protein>
    <submittedName>
        <fullName evidence="3">Uncharacterized protein</fullName>
    </submittedName>
</protein>
<keyword evidence="2" id="KW-0812">Transmembrane</keyword>
<feature type="transmembrane region" description="Helical" evidence="2">
    <location>
        <begin position="156"/>
        <end position="178"/>
    </location>
</feature>
<evidence type="ECO:0000313" key="3">
    <source>
        <dbReference type="EMBL" id="OGD76779.1"/>
    </source>
</evidence>
<feature type="region of interest" description="Disordered" evidence="1">
    <location>
        <begin position="238"/>
        <end position="264"/>
    </location>
</feature>
<feature type="transmembrane region" description="Helical" evidence="2">
    <location>
        <begin position="6"/>
        <end position="28"/>
    </location>
</feature>
<feature type="transmembrane region" description="Helical" evidence="2">
    <location>
        <begin position="190"/>
        <end position="209"/>
    </location>
</feature>
<feature type="transmembrane region" description="Helical" evidence="2">
    <location>
        <begin position="35"/>
        <end position="55"/>
    </location>
</feature>
<feature type="transmembrane region" description="Helical" evidence="2">
    <location>
        <begin position="67"/>
        <end position="85"/>
    </location>
</feature>
<feature type="transmembrane region" description="Helical" evidence="2">
    <location>
        <begin position="130"/>
        <end position="149"/>
    </location>
</feature>
<keyword evidence="2" id="KW-1133">Transmembrane helix</keyword>
<dbReference type="Proteomes" id="UP000177187">
    <property type="component" value="Unassembled WGS sequence"/>
</dbReference>
<accession>A0A1F5FB19</accession>
<gene>
    <name evidence="3" type="ORF">A2Y64_04600</name>
</gene>
<evidence type="ECO:0000256" key="1">
    <source>
        <dbReference type="SAM" id="MobiDB-lite"/>
    </source>
</evidence>
<dbReference type="EMBL" id="MFAF01000066">
    <property type="protein sequence ID" value="OGD76779.1"/>
    <property type="molecule type" value="Genomic_DNA"/>
</dbReference>
<comment type="caution">
    <text evidence="3">The sequence shown here is derived from an EMBL/GenBank/DDBJ whole genome shotgun (WGS) entry which is preliminary data.</text>
</comment>
<evidence type="ECO:0000313" key="4">
    <source>
        <dbReference type="Proteomes" id="UP000177187"/>
    </source>
</evidence>
<sequence>MSSRIRLFYALGLVTAYVLLAATHWLGGANVAYELFYRLIAFVAVGVVAPLVWISLSRVPSEPGASVYRQLLVAVAVAFAVFFLFPELAAPAGWVDVWAGVSNAVAGAGVAYFAYRFLPVFLDSGGLTGRIVWGVLAVLAVVPTTRGVVSAGLAGMLTWAAGSFWPAAVLFTALFTTFDCGLSVEGVSSTGPWLIASLAVLVPLVLVTLRGAPAHKSREQDEADALYDVDREVDEHQRQRGVVILPHQPGQEEAADEERRGQDE</sequence>